<evidence type="ECO:0000256" key="1">
    <source>
        <dbReference type="SAM" id="MobiDB-lite"/>
    </source>
</evidence>
<proteinExistence type="predicted"/>
<evidence type="ECO:0000313" key="2">
    <source>
        <dbReference type="EMBL" id="KAL1850134.1"/>
    </source>
</evidence>
<comment type="caution">
    <text evidence="2">The sequence shown here is derived from an EMBL/GenBank/DDBJ whole genome shotgun (WGS) entry which is preliminary data.</text>
</comment>
<name>A0ABR3W0I5_9PEZI</name>
<feature type="region of interest" description="Disordered" evidence="1">
    <location>
        <begin position="1"/>
        <end position="70"/>
    </location>
</feature>
<dbReference type="Proteomes" id="UP001583177">
    <property type="component" value="Unassembled WGS sequence"/>
</dbReference>
<protein>
    <submittedName>
        <fullName evidence="2">Uncharacterized protein</fullName>
    </submittedName>
</protein>
<keyword evidence="3" id="KW-1185">Reference proteome</keyword>
<evidence type="ECO:0000313" key="3">
    <source>
        <dbReference type="Proteomes" id="UP001583177"/>
    </source>
</evidence>
<sequence>MDEKKQKGAAARARGRPPAPPSSTASLTPAPAPAPAPASRANSLPRPGQVATPGTDKRARDRQPTSQCELKRRPIIISGFQCIGKSHLAKEESKNGLLELDRKCYKVIDEDSAVFDIKNGGIDEKTGRNAAVVRYVNRIEQRSKKVLAELAEHTGLIMLVSAHREVLLEFNHRHMAFVCVLPNSSAECKTEWLRRILSRPVHSEKEEAGRIGLRDATDKFWDKWTQPDEDIRGEAIYRLTRHRYLIDRLPELIQAWEGRRTDRTGQSALNMTGR</sequence>
<accession>A0ABR3W0I5</accession>
<reference evidence="2 3" key="1">
    <citation type="journal article" date="2024" name="IMA Fungus">
        <title>IMA Genome - F19 : A genome assembly and annotation guide to empower mycologists, including annotated draft genome sequences of Ceratocystis pirilliformis, Diaporthe australafricana, Fusarium ophioides, Paecilomyces lecythidis, and Sporothrix stenoceras.</title>
        <authorList>
            <person name="Aylward J."/>
            <person name="Wilson A.M."/>
            <person name="Visagie C.M."/>
            <person name="Spraker J."/>
            <person name="Barnes I."/>
            <person name="Buitendag C."/>
            <person name="Ceriani C."/>
            <person name="Del Mar Angel L."/>
            <person name="du Plessis D."/>
            <person name="Fuchs T."/>
            <person name="Gasser K."/>
            <person name="Kramer D."/>
            <person name="Li W."/>
            <person name="Munsamy K."/>
            <person name="Piso A."/>
            <person name="Price J.L."/>
            <person name="Sonnekus B."/>
            <person name="Thomas C."/>
            <person name="van der Nest A."/>
            <person name="van Dijk A."/>
            <person name="van Heerden A."/>
            <person name="van Vuuren N."/>
            <person name="Yilmaz N."/>
            <person name="Duong T.A."/>
            <person name="van der Merwe N.A."/>
            <person name="Wingfield M.J."/>
            <person name="Wingfield B.D."/>
        </authorList>
    </citation>
    <scope>NUCLEOTIDE SEQUENCE [LARGE SCALE GENOMIC DNA]</scope>
    <source>
        <strain evidence="2 3">CMW 18300</strain>
    </source>
</reference>
<dbReference type="EMBL" id="JAWRVE010000191">
    <property type="protein sequence ID" value="KAL1850134.1"/>
    <property type="molecule type" value="Genomic_DNA"/>
</dbReference>
<feature type="compositionally biased region" description="Low complexity" evidence="1">
    <location>
        <begin position="37"/>
        <end position="47"/>
    </location>
</feature>
<organism evidence="2 3">
    <name type="scientific">Diaporthe australafricana</name>
    <dbReference type="NCBI Taxonomy" id="127596"/>
    <lineage>
        <taxon>Eukaryota</taxon>
        <taxon>Fungi</taxon>
        <taxon>Dikarya</taxon>
        <taxon>Ascomycota</taxon>
        <taxon>Pezizomycotina</taxon>
        <taxon>Sordariomycetes</taxon>
        <taxon>Sordariomycetidae</taxon>
        <taxon>Diaporthales</taxon>
        <taxon>Diaporthaceae</taxon>
        <taxon>Diaporthe</taxon>
    </lineage>
</organism>
<gene>
    <name evidence="2" type="ORF">Daus18300_013062</name>
</gene>